<feature type="transmembrane region" description="Helical" evidence="1">
    <location>
        <begin position="129"/>
        <end position="148"/>
    </location>
</feature>
<proteinExistence type="predicted"/>
<keyword evidence="3" id="KW-1185">Reference proteome</keyword>
<dbReference type="RefSeq" id="WP_175897226.1">
    <property type="nucleotide sequence ID" value="NZ_CADFDQ010000034.1"/>
</dbReference>
<feature type="transmembrane region" description="Helical" evidence="1">
    <location>
        <begin position="186"/>
        <end position="209"/>
    </location>
</feature>
<evidence type="ECO:0000313" key="3">
    <source>
        <dbReference type="Proteomes" id="UP001248067"/>
    </source>
</evidence>
<sequence length="243" mass="26041">MASESSGGAELLQAAPVVGIARDNDVKSAASAAAEVDVNVDVNVPPADTSTTQVVPGSIPHDEADGRSVHDWKSRYPREARVQIRWEATAVAAISIGSLAMVFLVWSGLFVKWTGCDVCTRHAFSRYGYFFFGGVLGGTLFGIKYLYHVVAKGFWNQDRCLWRVLSPLLAGSLAFIVGALTDAGFLGLTISASKAPAFLSLGFITGYFGDKALAKMTEMADVIFGTRDAPKPSRVTEKPDEQQ</sequence>
<dbReference type="EMBL" id="VJSY01000088">
    <property type="protein sequence ID" value="MDR8758201.1"/>
    <property type="molecule type" value="Genomic_DNA"/>
</dbReference>
<protein>
    <recommendedName>
        <fullName evidence="4">Transmembrane protein</fullName>
    </recommendedName>
</protein>
<name>A0ABU2EE81_9BURK</name>
<keyword evidence="1" id="KW-1133">Transmembrane helix</keyword>
<keyword evidence="1" id="KW-0812">Transmembrane</keyword>
<organism evidence="2 3">
    <name type="scientific">Burkholderia pseudomultivorans</name>
    <dbReference type="NCBI Taxonomy" id="1207504"/>
    <lineage>
        <taxon>Bacteria</taxon>
        <taxon>Pseudomonadati</taxon>
        <taxon>Pseudomonadota</taxon>
        <taxon>Betaproteobacteria</taxon>
        <taxon>Burkholderiales</taxon>
        <taxon>Burkholderiaceae</taxon>
        <taxon>Burkholderia</taxon>
        <taxon>Burkholderia cepacia complex</taxon>
    </lineage>
</organism>
<evidence type="ECO:0000313" key="2">
    <source>
        <dbReference type="EMBL" id="MDR8758201.1"/>
    </source>
</evidence>
<gene>
    <name evidence="2" type="ORF">FEQ00_06664</name>
</gene>
<reference evidence="2 3" key="1">
    <citation type="submission" date="2019-06" db="EMBL/GenBank/DDBJ databases">
        <title>Evolution of Burkholderia multivorans in the lungs of Cystic Fibrosis patients.</title>
        <authorList>
            <person name="Moreira L.M."/>
        </authorList>
    </citation>
    <scope>NUCLEOTIDE SEQUENCE [LARGE SCALE GENOMIC DNA]</scope>
    <source>
        <strain evidence="2 3">VC13239</strain>
    </source>
</reference>
<comment type="caution">
    <text evidence="2">The sequence shown here is derived from an EMBL/GenBank/DDBJ whole genome shotgun (WGS) entry which is preliminary data.</text>
</comment>
<feature type="transmembrane region" description="Helical" evidence="1">
    <location>
        <begin position="160"/>
        <end position="180"/>
    </location>
</feature>
<accession>A0ABU2EE81</accession>
<feature type="transmembrane region" description="Helical" evidence="1">
    <location>
        <begin position="88"/>
        <end position="109"/>
    </location>
</feature>
<evidence type="ECO:0000256" key="1">
    <source>
        <dbReference type="SAM" id="Phobius"/>
    </source>
</evidence>
<evidence type="ECO:0008006" key="4">
    <source>
        <dbReference type="Google" id="ProtNLM"/>
    </source>
</evidence>
<keyword evidence="1" id="KW-0472">Membrane</keyword>
<dbReference type="Proteomes" id="UP001248067">
    <property type="component" value="Unassembled WGS sequence"/>
</dbReference>